<dbReference type="AlphaFoldDB" id="A0A645GKY0"/>
<protein>
    <submittedName>
        <fullName evidence="1">Uncharacterized protein</fullName>
    </submittedName>
</protein>
<accession>A0A645GKY0</accession>
<proteinExistence type="predicted"/>
<evidence type="ECO:0000313" key="1">
    <source>
        <dbReference type="EMBL" id="MPN27611.1"/>
    </source>
</evidence>
<comment type="caution">
    <text evidence="1">The sequence shown here is derived from an EMBL/GenBank/DDBJ whole genome shotgun (WGS) entry which is preliminary data.</text>
</comment>
<gene>
    <name evidence="1" type="ORF">SDC9_175045</name>
</gene>
<organism evidence="1">
    <name type="scientific">bioreactor metagenome</name>
    <dbReference type="NCBI Taxonomy" id="1076179"/>
    <lineage>
        <taxon>unclassified sequences</taxon>
        <taxon>metagenomes</taxon>
        <taxon>ecological metagenomes</taxon>
    </lineage>
</organism>
<sequence>MIVMEIATDFSLNLFVMLKNETPAEYASKQVVVTVDSTTTPKAITPKLTPNKIAPMSEFPITIAAPSPMIYIKELPKKYPKKLPIASFLTLEPCLV</sequence>
<name>A0A645GKY0_9ZZZZ</name>
<reference evidence="1" key="1">
    <citation type="submission" date="2019-08" db="EMBL/GenBank/DDBJ databases">
        <authorList>
            <person name="Kucharzyk K."/>
            <person name="Murdoch R.W."/>
            <person name="Higgins S."/>
            <person name="Loffler F."/>
        </authorList>
    </citation>
    <scope>NUCLEOTIDE SEQUENCE</scope>
</reference>
<dbReference type="EMBL" id="VSSQ01077589">
    <property type="protein sequence ID" value="MPN27611.1"/>
    <property type="molecule type" value="Genomic_DNA"/>
</dbReference>